<proteinExistence type="predicted"/>
<evidence type="ECO:0000313" key="1">
    <source>
        <dbReference type="EMBL" id="CRK91269.1"/>
    </source>
</evidence>
<protein>
    <submittedName>
        <fullName evidence="1">CLUMA_CG004948, isoform A</fullName>
    </submittedName>
</protein>
<gene>
    <name evidence="1" type="ORF">CLUMA_CG004948</name>
</gene>
<organism evidence="1 2">
    <name type="scientific">Clunio marinus</name>
    <dbReference type="NCBI Taxonomy" id="568069"/>
    <lineage>
        <taxon>Eukaryota</taxon>
        <taxon>Metazoa</taxon>
        <taxon>Ecdysozoa</taxon>
        <taxon>Arthropoda</taxon>
        <taxon>Hexapoda</taxon>
        <taxon>Insecta</taxon>
        <taxon>Pterygota</taxon>
        <taxon>Neoptera</taxon>
        <taxon>Endopterygota</taxon>
        <taxon>Diptera</taxon>
        <taxon>Nematocera</taxon>
        <taxon>Chironomoidea</taxon>
        <taxon>Chironomidae</taxon>
        <taxon>Clunio</taxon>
    </lineage>
</organism>
<keyword evidence="2" id="KW-1185">Reference proteome</keyword>
<dbReference type="EMBL" id="CVRI01000020">
    <property type="protein sequence ID" value="CRK91269.1"/>
    <property type="molecule type" value="Genomic_DNA"/>
</dbReference>
<name>A0A1J1HTE6_9DIPT</name>
<accession>A0A1J1HTE6</accession>
<evidence type="ECO:0000313" key="2">
    <source>
        <dbReference type="Proteomes" id="UP000183832"/>
    </source>
</evidence>
<dbReference type="Proteomes" id="UP000183832">
    <property type="component" value="Unassembled WGS sequence"/>
</dbReference>
<sequence length="71" mass="8153">MLADRHMPKTVDECQTQPTSLCLDTLYFSCDSITAHIKEENERDFPDLKACDGNNRDLTLNTNFSSFLFSF</sequence>
<reference evidence="1 2" key="1">
    <citation type="submission" date="2015-04" db="EMBL/GenBank/DDBJ databases">
        <authorList>
            <person name="Syromyatnikov M.Y."/>
            <person name="Popov V.N."/>
        </authorList>
    </citation>
    <scope>NUCLEOTIDE SEQUENCE [LARGE SCALE GENOMIC DNA]</scope>
</reference>
<dbReference type="AlphaFoldDB" id="A0A1J1HTE6"/>